<gene>
    <name evidence="1" type="ORF">LCGC14_0792890</name>
</gene>
<name>A0A0F9PW88_9ZZZZ</name>
<sequence>MPDEFGTPEARDATSLHEKTVQEAAEYAASLDQAVKDDVSNRPLGSVKVSPVDERAEWELMKVNPQHLAQFFVDNNMTVEQMIQYSKKMLK</sequence>
<comment type="caution">
    <text evidence="1">The sequence shown here is derived from an EMBL/GenBank/DDBJ whole genome shotgun (WGS) entry which is preliminary data.</text>
</comment>
<evidence type="ECO:0000313" key="1">
    <source>
        <dbReference type="EMBL" id="KKN34494.1"/>
    </source>
</evidence>
<organism evidence="1">
    <name type="scientific">marine sediment metagenome</name>
    <dbReference type="NCBI Taxonomy" id="412755"/>
    <lineage>
        <taxon>unclassified sequences</taxon>
        <taxon>metagenomes</taxon>
        <taxon>ecological metagenomes</taxon>
    </lineage>
</organism>
<proteinExistence type="predicted"/>
<dbReference type="EMBL" id="LAZR01002100">
    <property type="protein sequence ID" value="KKN34494.1"/>
    <property type="molecule type" value="Genomic_DNA"/>
</dbReference>
<protein>
    <submittedName>
        <fullName evidence="1">Uncharacterized protein</fullName>
    </submittedName>
</protein>
<dbReference type="AlphaFoldDB" id="A0A0F9PW88"/>
<reference evidence="1" key="1">
    <citation type="journal article" date="2015" name="Nature">
        <title>Complex archaea that bridge the gap between prokaryotes and eukaryotes.</title>
        <authorList>
            <person name="Spang A."/>
            <person name="Saw J.H."/>
            <person name="Jorgensen S.L."/>
            <person name="Zaremba-Niedzwiedzka K."/>
            <person name="Martijn J."/>
            <person name="Lind A.E."/>
            <person name="van Eijk R."/>
            <person name="Schleper C."/>
            <person name="Guy L."/>
            <person name="Ettema T.J."/>
        </authorList>
    </citation>
    <scope>NUCLEOTIDE SEQUENCE</scope>
</reference>
<accession>A0A0F9PW88</accession>